<proteinExistence type="predicted"/>
<evidence type="ECO:0000313" key="2">
    <source>
        <dbReference type="Proteomes" id="UP000050511"/>
    </source>
</evidence>
<protein>
    <submittedName>
        <fullName evidence="1">Uncharacterized protein</fullName>
    </submittedName>
</protein>
<dbReference type="Proteomes" id="UP000050511">
    <property type="component" value="Unassembled WGS sequence"/>
</dbReference>
<evidence type="ECO:0000313" key="1">
    <source>
        <dbReference type="EMBL" id="KPN41968.1"/>
    </source>
</evidence>
<accession>A0A837P7M4</accession>
<sequence length="37" mass="4088">MHVLIDDSVSDLLNNSSAGPGHSNGYYEKWSFAIEFS</sequence>
<reference evidence="1 2" key="1">
    <citation type="submission" date="2015-10" db="EMBL/GenBank/DDBJ databases">
        <title>Resequencing of Lactobacillus plantarum WJL strain genome.</title>
        <authorList>
            <person name="Martino M.E."/>
        </authorList>
    </citation>
    <scope>NUCLEOTIDE SEQUENCE [LARGE SCALE GENOMIC DNA]</scope>
    <source>
        <strain evidence="1 2">WJL</strain>
    </source>
</reference>
<gene>
    <name evidence="1" type="ORF">WJL_3337</name>
</gene>
<organism evidence="1 2">
    <name type="scientific">Lactiplantibacillus plantarum WJL</name>
    <dbReference type="NCBI Taxonomy" id="1350466"/>
    <lineage>
        <taxon>Bacteria</taxon>
        <taxon>Bacillati</taxon>
        <taxon>Bacillota</taxon>
        <taxon>Bacilli</taxon>
        <taxon>Lactobacillales</taxon>
        <taxon>Lactobacillaceae</taxon>
        <taxon>Lactiplantibacillus</taxon>
    </lineage>
</organism>
<comment type="caution">
    <text evidence="1">The sequence shown here is derived from an EMBL/GenBank/DDBJ whole genome shotgun (WGS) entry which is preliminary data.</text>
</comment>
<dbReference type="AlphaFoldDB" id="A0A837P7M4"/>
<name>A0A837P7M4_LACPN</name>
<dbReference type="EMBL" id="LKLZ01000013">
    <property type="protein sequence ID" value="KPN41968.1"/>
    <property type="molecule type" value="Genomic_DNA"/>
</dbReference>